<dbReference type="AlphaFoldDB" id="A0AAV9CKG8"/>
<evidence type="ECO:0000313" key="2">
    <source>
        <dbReference type="Proteomes" id="UP001180020"/>
    </source>
</evidence>
<dbReference type="Proteomes" id="UP001180020">
    <property type="component" value="Unassembled WGS sequence"/>
</dbReference>
<proteinExistence type="predicted"/>
<reference evidence="1" key="1">
    <citation type="journal article" date="2023" name="Nat. Commun.">
        <title>Diploid and tetraploid genomes of Acorus and the evolution of monocots.</title>
        <authorList>
            <person name="Ma L."/>
            <person name="Liu K.W."/>
            <person name="Li Z."/>
            <person name="Hsiao Y.Y."/>
            <person name="Qi Y."/>
            <person name="Fu T."/>
            <person name="Tang G.D."/>
            <person name="Zhang D."/>
            <person name="Sun W.H."/>
            <person name="Liu D.K."/>
            <person name="Li Y."/>
            <person name="Chen G.Z."/>
            <person name="Liu X.D."/>
            <person name="Liao X.Y."/>
            <person name="Jiang Y.T."/>
            <person name="Yu X."/>
            <person name="Hao Y."/>
            <person name="Huang J."/>
            <person name="Zhao X.W."/>
            <person name="Ke S."/>
            <person name="Chen Y.Y."/>
            <person name="Wu W.L."/>
            <person name="Hsu J.L."/>
            <person name="Lin Y.F."/>
            <person name="Huang M.D."/>
            <person name="Li C.Y."/>
            <person name="Huang L."/>
            <person name="Wang Z.W."/>
            <person name="Zhao X."/>
            <person name="Zhong W.Y."/>
            <person name="Peng D.H."/>
            <person name="Ahmad S."/>
            <person name="Lan S."/>
            <person name="Zhang J.S."/>
            <person name="Tsai W.C."/>
            <person name="Van de Peer Y."/>
            <person name="Liu Z.J."/>
        </authorList>
    </citation>
    <scope>NUCLEOTIDE SEQUENCE</scope>
    <source>
        <strain evidence="1">CP</strain>
    </source>
</reference>
<gene>
    <name evidence="1" type="ORF">QJS10_CPB18g00702</name>
</gene>
<comment type="caution">
    <text evidence="1">The sequence shown here is derived from an EMBL/GenBank/DDBJ whole genome shotgun (WGS) entry which is preliminary data.</text>
</comment>
<organism evidence="1 2">
    <name type="scientific">Acorus calamus</name>
    <name type="common">Sweet flag</name>
    <dbReference type="NCBI Taxonomy" id="4465"/>
    <lineage>
        <taxon>Eukaryota</taxon>
        <taxon>Viridiplantae</taxon>
        <taxon>Streptophyta</taxon>
        <taxon>Embryophyta</taxon>
        <taxon>Tracheophyta</taxon>
        <taxon>Spermatophyta</taxon>
        <taxon>Magnoliopsida</taxon>
        <taxon>Liliopsida</taxon>
        <taxon>Acoraceae</taxon>
        <taxon>Acorus</taxon>
    </lineage>
</organism>
<accession>A0AAV9CKG8</accession>
<protein>
    <submittedName>
        <fullName evidence="1">Uncharacterized protein</fullName>
    </submittedName>
</protein>
<name>A0AAV9CKG8_ACOCL</name>
<reference evidence="1" key="2">
    <citation type="submission" date="2023-06" db="EMBL/GenBank/DDBJ databases">
        <authorList>
            <person name="Ma L."/>
            <person name="Liu K.-W."/>
            <person name="Li Z."/>
            <person name="Hsiao Y.-Y."/>
            <person name="Qi Y."/>
            <person name="Fu T."/>
            <person name="Tang G."/>
            <person name="Zhang D."/>
            <person name="Sun W.-H."/>
            <person name="Liu D.-K."/>
            <person name="Li Y."/>
            <person name="Chen G.-Z."/>
            <person name="Liu X.-D."/>
            <person name="Liao X.-Y."/>
            <person name="Jiang Y.-T."/>
            <person name="Yu X."/>
            <person name="Hao Y."/>
            <person name="Huang J."/>
            <person name="Zhao X.-W."/>
            <person name="Ke S."/>
            <person name="Chen Y.-Y."/>
            <person name="Wu W.-L."/>
            <person name="Hsu J.-L."/>
            <person name="Lin Y.-F."/>
            <person name="Huang M.-D."/>
            <person name="Li C.-Y."/>
            <person name="Huang L."/>
            <person name="Wang Z.-W."/>
            <person name="Zhao X."/>
            <person name="Zhong W.-Y."/>
            <person name="Peng D.-H."/>
            <person name="Ahmad S."/>
            <person name="Lan S."/>
            <person name="Zhang J.-S."/>
            <person name="Tsai W.-C."/>
            <person name="Van De Peer Y."/>
            <person name="Liu Z.-J."/>
        </authorList>
    </citation>
    <scope>NUCLEOTIDE SEQUENCE</scope>
    <source>
        <strain evidence="1">CP</strain>
        <tissue evidence="1">Leaves</tissue>
    </source>
</reference>
<evidence type="ECO:0000313" key="1">
    <source>
        <dbReference type="EMBL" id="KAK1289244.1"/>
    </source>
</evidence>
<dbReference type="EMBL" id="JAUJYO010000018">
    <property type="protein sequence ID" value="KAK1289244.1"/>
    <property type="molecule type" value="Genomic_DNA"/>
</dbReference>
<sequence>MDRKLVTFMEHDDLIELERSDGANKTMLTEYFIANHTDPEAKKLLYREFPEHYMLHTNKRCWKRRKIKRAIDDIILAGPLEDGSCQPYQEEFLNSLTLNGLPPH</sequence>
<keyword evidence="2" id="KW-1185">Reference proteome</keyword>